<comment type="caution">
    <text evidence="2">The sequence shown here is derived from an EMBL/GenBank/DDBJ whole genome shotgun (WGS) entry which is preliminary data.</text>
</comment>
<keyword evidence="3" id="KW-1185">Reference proteome</keyword>
<sequence>MVLDRQEDKRRKEKRKRSNNCDSADRLCKINLEVATYGTNSNRVCVPIPGNNPGRLRANCAWRVLNFVADHEKVNHSSSSYVQSQRFGHTNNEDPSSMNLFIDLFTKMQKSTFAHDIQ</sequence>
<dbReference type="AlphaFoldDB" id="A0A0D8HFI8"/>
<dbReference type="EMBL" id="JXYS01000080">
    <property type="protein sequence ID" value="KJF16552.1"/>
    <property type="molecule type" value="Genomic_DNA"/>
</dbReference>
<proteinExistence type="predicted"/>
<evidence type="ECO:0000256" key="1">
    <source>
        <dbReference type="SAM" id="MobiDB-lite"/>
    </source>
</evidence>
<feature type="compositionally biased region" description="Basic and acidic residues" evidence="1">
    <location>
        <begin position="1"/>
        <end position="10"/>
    </location>
</feature>
<feature type="region of interest" description="Disordered" evidence="1">
    <location>
        <begin position="1"/>
        <end position="20"/>
    </location>
</feature>
<accession>A0A0D8HFI8</accession>
<evidence type="ECO:0000313" key="2">
    <source>
        <dbReference type="EMBL" id="KJF16552.1"/>
    </source>
</evidence>
<reference evidence="2 3" key="1">
    <citation type="submission" date="2015-01" db="EMBL/GenBank/DDBJ databases">
        <title>Draft genome of the acidophilic iron oxidizer Acidithrix ferrooxidans strain Py-F3.</title>
        <authorList>
            <person name="Poehlein A."/>
            <person name="Eisen S."/>
            <person name="Schloemann M."/>
            <person name="Johnson B.D."/>
            <person name="Daniel R."/>
            <person name="Muehling M."/>
        </authorList>
    </citation>
    <scope>NUCLEOTIDE SEQUENCE [LARGE SCALE GENOMIC DNA]</scope>
    <source>
        <strain evidence="2 3">Py-F3</strain>
    </source>
</reference>
<evidence type="ECO:0000313" key="3">
    <source>
        <dbReference type="Proteomes" id="UP000032360"/>
    </source>
</evidence>
<organism evidence="2 3">
    <name type="scientific">Acidithrix ferrooxidans</name>
    <dbReference type="NCBI Taxonomy" id="1280514"/>
    <lineage>
        <taxon>Bacteria</taxon>
        <taxon>Bacillati</taxon>
        <taxon>Actinomycetota</taxon>
        <taxon>Acidimicrobiia</taxon>
        <taxon>Acidimicrobiales</taxon>
        <taxon>Acidimicrobiaceae</taxon>
        <taxon>Acidithrix</taxon>
    </lineage>
</organism>
<dbReference type="Proteomes" id="UP000032360">
    <property type="component" value="Unassembled WGS sequence"/>
</dbReference>
<protein>
    <submittedName>
        <fullName evidence="2">Uncharacterized protein</fullName>
    </submittedName>
</protein>
<name>A0A0D8HFI8_9ACTN</name>
<gene>
    <name evidence="2" type="ORF">AXFE_26150</name>
</gene>